<reference evidence="2 3" key="1">
    <citation type="submission" date="2024-11" db="EMBL/GenBank/DDBJ databases">
        <title>A near-complete genome assembly of Cinchona calisaya.</title>
        <authorList>
            <person name="Lian D.C."/>
            <person name="Zhao X.W."/>
            <person name="Wei L."/>
        </authorList>
    </citation>
    <scope>NUCLEOTIDE SEQUENCE [LARGE SCALE GENOMIC DNA]</scope>
    <source>
        <tissue evidence="2">Nenye</tissue>
    </source>
</reference>
<keyword evidence="3" id="KW-1185">Reference proteome</keyword>
<comment type="caution">
    <text evidence="2">The sequence shown here is derived from an EMBL/GenBank/DDBJ whole genome shotgun (WGS) entry which is preliminary data.</text>
</comment>
<proteinExistence type="predicted"/>
<evidence type="ECO:0000256" key="1">
    <source>
        <dbReference type="SAM" id="MobiDB-lite"/>
    </source>
</evidence>
<dbReference type="Proteomes" id="UP001630127">
    <property type="component" value="Unassembled WGS sequence"/>
</dbReference>
<accession>A0ABD2ZSE7</accession>
<protein>
    <submittedName>
        <fullName evidence="2">Uncharacterized protein</fullName>
    </submittedName>
</protein>
<organism evidence="2 3">
    <name type="scientific">Cinchona calisaya</name>
    <dbReference type="NCBI Taxonomy" id="153742"/>
    <lineage>
        <taxon>Eukaryota</taxon>
        <taxon>Viridiplantae</taxon>
        <taxon>Streptophyta</taxon>
        <taxon>Embryophyta</taxon>
        <taxon>Tracheophyta</taxon>
        <taxon>Spermatophyta</taxon>
        <taxon>Magnoliopsida</taxon>
        <taxon>eudicotyledons</taxon>
        <taxon>Gunneridae</taxon>
        <taxon>Pentapetalae</taxon>
        <taxon>asterids</taxon>
        <taxon>lamiids</taxon>
        <taxon>Gentianales</taxon>
        <taxon>Rubiaceae</taxon>
        <taxon>Cinchonoideae</taxon>
        <taxon>Cinchoneae</taxon>
        <taxon>Cinchona</taxon>
    </lineage>
</organism>
<dbReference type="EMBL" id="JBJUIK010000007">
    <property type="protein sequence ID" value="KAL3522354.1"/>
    <property type="molecule type" value="Genomic_DNA"/>
</dbReference>
<name>A0ABD2ZSE7_9GENT</name>
<feature type="region of interest" description="Disordered" evidence="1">
    <location>
        <begin position="70"/>
        <end position="105"/>
    </location>
</feature>
<evidence type="ECO:0000313" key="3">
    <source>
        <dbReference type="Proteomes" id="UP001630127"/>
    </source>
</evidence>
<sequence length="123" mass="13268">MKPTPQCSNSACLERQREYILAKPAKDAADADATAAARAKMEAEAEEFPIHGDNEWNISVVDDSGVAGKDVGSLDTLPEGLTHELPSADGYSQLPASEETSNHQLDDLDQLRKQFEALIAQNS</sequence>
<evidence type="ECO:0000313" key="2">
    <source>
        <dbReference type="EMBL" id="KAL3522354.1"/>
    </source>
</evidence>
<dbReference type="AlphaFoldDB" id="A0ABD2ZSE7"/>
<gene>
    <name evidence="2" type="ORF">ACH5RR_015188</name>
</gene>